<sequence length="153" mass="16923">SGSPDSHSIAASEFAAFSQLEGMSGHVANAYEQISGSPLRAPLLESDRPISIVSADVDPEHETEWNRWYTESHVPNLLKISGYVMAGRFRLLEHPALGGFNSGPEYLAIYECENEDVLPTLQPGEAMHSEARDELDRRMSYGALHARDFGWGF</sequence>
<reference evidence="1" key="1">
    <citation type="submission" date="2018-05" db="EMBL/GenBank/DDBJ databases">
        <authorList>
            <person name="Lanie J.A."/>
            <person name="Ng W.-L."/>
            <person name="Kazmierczak K.M."/>
            <person name="Andrzejewski T.M."/>
            <person name="Davidsen T.M."/>
            <person name="Wayne K.J."/>
            <person name="Tettelin H."/>
            <person name="Glass J.I."/>
            <person name="Rusch D."/>
            <person name="Podicherti R."/>
            <person name="Tsui H.-C.T."/>
            <person name="Winkler M.E."/>
        </authorList>
    </citation>
    <scope>NUCLEOTIDE SEQUENCE</scope>
</reference>
<dbReference type="AlphaFoldDB" id="A0A383EMW0"/>
<organism evidence="1">
    <name type="scientific">marine metagenome</name>
    <dbReference type="NCBI Taxonomy" id="408172"/>
    <lineage>
        <taxon>unclassified sequences</taxon>
        <taxon>metagenomes</taxon>
        <taxon>ecological metagenomes</taxon>
    </lineage>
</organism>
<dbReference type="InterPro" id="IPR025563">
    <property type="entry name" value="DUF4286"/>
</dbReference>
<evidence type="ECO:0000313" key="1">
    <source>
        <dbReference type="EMBL" id="SVE57660.1"/>
    </source>
</evidence>
<evidence type="ECO:0008006" key="2">
    <source>
        <dbReference type="Google" id="ProtNLM"/>
    </source>
</evidence>
<name>A0A383EMW0_9ZZZZ</name>
<proteinExistence type="predicted"/>
<protein>
    <recommendedName>
        <fullName evidence="2">EthD domain-containing protein</fullName>
    </recommendedName>
</protein>
<dbReference type="EMBL" id="UINC01226962">
    <property type="protein sequence ID" value="SVE57660.1"/>
    <property type="molecule type" value="Genomic_DNA"/>
</dbReference>
<feature type="non-terminal residue" evidence="1">
    <location>
        <position position="1"/>
    </location>
</feature>
<accession>A0A383EMW0</accession>
<gene>
    <name evidence="1" type="ORF">METZ01_LOCUS510514</name>
</gene>
<dbReference type="Pfam" id="PF14114">
    <property type="entry name" value="DUF4286"/>
    <property type="match status" value="1"/>
</dbReference>